<dbReference type="InterPro" id="IPR013762">
    <property type="entry name" value="Integrase-like_cat_sf"/>
</dbReference>
<gene>
    <name evidence="6" type="ORF">FHU29_001784</name>
</gene>
<dbReference type="GO" id="GO:0006310">
    <property type="term" value="P:DNA recombination"/>
    <property type="evidence" value="ECO:0007669"/>
    <property type="project" value="UniProtKB-KW"/>
</dbReference>
<name>A0A839RKW8_9ACTN</name>
<evidence type="ECO:0000256" key="2">
    <source>
        <dbReference type="ARBA" id="ARBA00023172"/>
    </source>
</evidence>
<comment type="caution">
    <text evidence="6">The sequence shown here is derived from an EMBL/GenBank/DDBJ whole genome shotgun (WGS) entry which is preliminary data.</text>
</comment>
<evidence type="ECO:0000256" key="1">
    <source>
        <dbReference type="ARBA" id="ARBA00023125"/>
    </source>
</evidence>
<reference evidence="6 7" key="1">
    <citation type="submission" date="2020-08" db="EMBL/GenBank/DDBJ databases">
        <title>Sequencing the genomes of 1000 actinobacteria strains.</title>
        <authorList>
            <person name="Klenk H.-P."/>
        </authorList>
    </citation>
    <scope>NUCLEOTIDE SEQUENCE [LARGE SCALE GENOMIC DNA]</scope>
    <source>
        <strain evidence="6 7">DSM 45258</strain>
    </source>
</reference>
<dbReference type="AlphaFoldDB" id="A0A839RKW8"/>
<dbReference type="SUPFAM" id="SSF56349">
    <property type="entry name" value="DNA breaking-rejoining enzymes"/>
    <property type="match status" value="1"/>
</dbReference>
<dbReference type="PANTHER" id="PTHR30349">
    <property type="entry name" value="PHAGE INTEGRASE-RELATED"/>
    <property type="match status" value="1"/>
</dbReference>
<dbReference type="Gene3D" id="1.10.443.10">
    <property type="entry name" value="Intergrase catalytic core"/>
    <property type="match status" value="1"/>
</dbReference>
<evidence type="ECO:0000313" key="7">
    <source>
        <dbReference type="Proteomes" id="UP000567922"/>
    </source>
</evidence>
<feature type="domain" description="Tyr recombinase" evidence="4">
    <location>
        <begin position="101"/>
        <end position="270"/>
    </location>
</feature>
<evidence type="ECO:0000256" key="3">
    <source>
        <dbReference type="PROSITE-ProRule" id="PRU01248"/>
    </source>
</evidence>
<keyword evidence="7" id="KW-1185">Reference proteome</keyword>
<sequence>MTNFMHVDDWQVWQHASRLSELTITERVRVITQLGIETGTDPAKVTPIQIVRWLASHSEWSDSTMCTYHSYLRRWFKWLQAQGLREDDPMVKVGTPRLPEREPRPVSDIHLAKLITTRMHKRTRFAILIACLAGLRVSEIARIKGEDVDLSGPRMRVLGKRGKQQSVAMHPLLVDIAHQMPSRGWWFPANSVRPGEHMLGKSMSQMIGRVMQRAGVPGTPHSLRHWFGTTLLLEGADIRTVQELMRHSSIASTQLYTMVPDKPRHEAIGRLDPFRYKGSGPIGSAA</sequence>
<evidence type="ECO:0000259" key="5">
    <source>
        <dbReference type="PROSITE" id="PS51900"/>
    </source>
</evidence>
<dbReference type="PANTHER" id="PTHR30349:SF81">
    <property type="entry name" value="TYROSINE RECOMBINASE XERC"/>
    <property type="match status" value="1"/>
</dbReference>
<dbReference type="InterPro" id="IPR050090">
    <property type="entry name" value="Tyrosine_recombinase_XerCD"/>
</dbReference>
<accession>A0A839RKW8</accession>
<dbReference type="RefSeq" id="WP_064442694.1">
    <property type="nucleotide sequence ID" value="NZ_BDDI01000044.1"/>
</dbReference>
<dbReference type="Pfam" id="PF00589">
    <property type="entry name" value="Phage_integrase"/>
    <property type="match status" value="1"/>
</dbReference>
<dbReference type="CDD" id="cd00397">
    <property type="entry name" value="DNA_BRE_C"/>
    <property type="match status" value="1"/>
</dbReference>
<evidence type="ECO:0000259" key="4">
    <source>
        <dbReference type="PROSITE" id="PS51898"/>
    </source>
</evidence>
<proteinExistence type="predicted"/>
<feature type="domain" description="Core-binding (CB)" evidence="5">
    <location>
        <begin position="1"/>
        <end position="80"/>
    </location>
</feature>
<dbReference type="Gene3D" id="1.10.150.130">
    <property type="match status" value="1"/>
</dbReference>
<evidence type="ECO:0000313" key="6">
    <source>
        <dbReference type="EMBL" id="MBB3037335.1"/>
    </source>
</evidence>
<dbReference type="GO" id="GO:0015074">
    <property type="term" value="P:DNA integration"/>
    <property type="evidence" value="ECO:0007669"/>
    <property type="project" value="InterPro"/>
</dbReference>
<keyword evidence="1 3" id="KW-0238">DNA-binding</keyword>
<keyword evidence="2" id="KW-0233">DNA recombination</keyword>
<dbReference type="InterPro" id="IPR044068">
    <property type="entry name" value="CB"/>
</dbReference>
<dbReference type="InterPro" id="IPR011010">
    <property type="entry name" value="DNA_brk_join_enz"/>
</dbReference>
<dbReference type="EMBL" id="JACHWS010000002">
    <property type="protein sequence ID" value="MBB3037335.1"/>
    <property type="molecule type" value="Genomic_DNA"/>
</dbReference>
<dbReference type="InterPro" id="IPR002104">
    <property type="entry name" value="Integrase_catalytic"/>
</dbReference>
<organism evidence="6 7">
    <name type="scientific">Hoyosella altamirensis</name>
    <dbReference type="NCBI Taxonomy" id="616997"/>
    <lineage>
        <taxon>Bacteria</taxon>
        <taxon>Bacillati</taxon>
        <taxon>Actinomycetota</taxon>
        <taxon>Actinomycetes</taxon>
        <taxon>Mycobacteriales</taxon>
        <taxon>Hoyosellaceae</taxon>
        <taxon>Hoyosella</taxon>
    </lineage>
</organism>
<dbReference type="PROSITE" id="PS51900">
    <property type="entry name" value="CB"/>
    <property type="match status" value="1"/>
</dbReference>
<dbReference type="Proteomes" id="UP000567922">
    <property type="component" value="Unassembled WGS sequence"/>
</dbReference>
<protein>
    <submittedName>
        <fullName evidence="6">Site-specific recombinase XerD</fullName>
    </submittedName>
</protein>
<dbReference type="GO" id="GO:0003677">
    <property type="term" value="F:DNA binding"/>
    <property type="evidence" value="ECO:0007669"/>
    <property type="project" value="UniProtKB-UniRule"/>
</dbReference>
<dbReference type="InterPro" id="IPR010998">
    <property type="entry name" value="Integrase_recombinase_N"/>
</dbReference>
<dbReference type="PROSITE" id="PS51898">
    <property type="entry name" value="TYR_RECOMBINASE"/>
    <property type="match status" value="1"/>
</dbReference>